<organism evidence="6 7">
    <name type="scientific">Aerococcus viridans</name>
    <dbReference type="NCBI Taxonomy" id="1377"/>
    <lineage>
        <taxon>Bacteria</taxon>
        <taxon>Bacillati</taxon>
        <taxon>Bacillota</taxon>
        <taxon>Bacilli</taxon>
        <taxon>Lactobacillales</taxon>
        <taxon>Aerococcaceae</taxon>
        <taxon>Aerococcus</taxon>
    </lineage>
</organism>
<evidence type="ECO:0000256" key="4">
    <source>
        <dbReference type="ARBA" id="ARBA00023136"/>
    </source>
</evidence>
<evidence type="ECO:0000313" key="6">
    <source>
        <dbReference type="EMBL" id="PNL92121.1"/>
    </source>
</evidence>
<comment type="caution">
    <text evidence="6">The sequence shown here is derived from an EMBL/GenBank/DDBJ whole genome shotgun (WGS) entry which is preliminary data.</text>
</comment>
<feature type="transmembrane region" description="Helical" evidence="5">
    <location>
        <begin position="30"/>
        <end position="59"/>
    </location>
</feature>
<gene>
    <name evidence="6" type="ORF">A6J77_007710</name>
</gene>
<comment type="subcellular location">
    <subcellularLocation>
        <location evidence="1">Membrane</location>
        <topology evidence="1">Multi-pass membrane protein</topology>
    </subcellularLocation>
</comment>
<dbReference type="GO" id="GO:0009403">
    <property type="term" value="P:toxin biosynthetic process"/>
    <property type="evidence" value="ECO:0007669"/>
    <property type="project" value="InterPro"/>
</dbReference>
<reference evidence="7" key="1">
    <citation type="submission" date="2017-12" db="EMBL/GenBank/DDBJ databases">
        <title>FDA dAtabase for Regulatory Grade micrObial Sequences (FDA-ARGOS): Supporting development and validation of Infectious Disease Dx tests.</title>
        <authorList>
            <person name="Hoffmann M."/>
            <person name="Allard M."/>
            <person name="Evans P."/>
            <person name="Brown E."/>
            <person name="Tallon L."/>
            <person name="Sadzewicz L."/>
            <person name="Sengamalay N."/>
            <person name="Ott S."/>
            <person name="Godinez A."/>
            <person name="Nagaraj S."/>
            <person name="Vavikolanu K."/>
            <person name="Aluvathingal J."/>
            <person name="Nadendla S."/>
            <person name="Sichtig H."/>
        </authorList>
    </citation>
    <scope>NUCLEOTIDE SEQUENCE [LARGE SCALE GENOMIC DNA]</scope>
    <source>
        <strain evidence="7">FDAARGOS_249</strain>
    </source>
</reference>
<keyword evidence="4 5" id="KW-0472">Membrane</keyword>
<dbReference type="PANTHER" id="PTHR37306:SF1">
    <property type="entry name" value="COLICIN V PRODUCTION PROTEIN"/>
    <property type="match status" value="1"/>
</dbReference>
<evidence type="ECO:0000256" key="2">
    <source>
        <dbReference type="ARBA" id="ARBA00022692"/>
    </source>
</evidence>
<sequence length="185" mass="20963">MTSFLILLFFILSIGVGVYRGAILQGIHSIGLLVAYLFAVLFYQNLVDLVSLWVPYVGFDIENTFVYYPVALLQNMDIIYFRLVALLAIILLVWIVTKFIAFGLRDLKFKEMDIQWNGILGGLFGFFSAWFWSFFILMFMSVLTFEGVQTVLANSSVANFIILNTPILSGQVFNILLQGLGNLPF</sequence>
<keyword evidence="2 5" id="KW-0812">Transmembrane</keyword>
<feature type="transmembrane region" description="Helical" evidence="5">
    <location>
        <begin position="6"/>
        <end position="23"/>
    </location>
</feature>
<dbReference type="GO" id="GO:0016020">
    <property type="term" value="C:membrane"/>
    <property type="evidence" value="ECO:0007669"/>
    <property type="project" value="UniProtKB-SubCell"/>
</dbReference>
<feature type="transmembrane region" description="Helical" evidence="5">
    <location>
        <begin position="79"/>
        <end position="104"/>
    </location>
</feature>
<feature type="transmembrane region" description="Helical" evidence="5">
    <location>
        <begin position="157"/>
        <end position="177"/>
    </location>
</feature>
<evidence type="ECO:0000256" key="1">
    <source>
        <dbReference type="ARBA" id="ARBA00004141"/>
    </source>
</evidence>
<evidence type="ECO:0000256" key="3">
    <source>
        <dbReference type="ARBA" id="ARBA00022989"/>
    </source>
</evidence>
<dbReference type="RefSeq" id="WP_083069662.1">
    <property type="nucleotide sequence ID" value="NZ_JALXKY010000002.1"/>
</dbReference>
<protein>
    <submittedName>
        <fullName evidence="6">CvpA family protein</fullName>
    </submittedName>
</protein>
<dbReference type="Proteomes" id="UP000192813">
    <property type="component" value="Unassembled WGS sequence"/>
</dbReference>
<evidence type="ECO:0000256" key="5">
    <source>
        <dbReference type="SAM" id="Phobius"/>
    </source>
</evidence>
<dbReference type="Pfam" id="PF02674">
    <property type="entry name" value="Colicin_V"/>
    <property type="match status" value="1"/>
</dbReference>
<dbReference type="PANTHER" id="PTHR37306">
    <property type="entry name" value="COLICIN V PRODUCTION PROTEIN"/>
    <property type="match status" value="1"/>
</dbReference>
<proteinExistence type="predicted"/>
<keyword evidence="3 5" id="KW-1133">Transmembrane helix</keyword>
<accession>A0A2J9PPY7</accession>
<dbReference type="AlphaFoldDB" id="A0A2J9PPY7"/>
<dbReference type="InterPro" id="IPR003825">
    <property type="entry name" value="Colicin-V_CvpA"/>
</dbReference>
<name>A0A2J9PPY7_9LACT</name>
<dbReference type="EMBL" id="NBTM02000001">
    <property type="protein sequence ID" value="PNL92121.1"/>
    <property type="molecule type" value="Genomic_DNA"/>
</dbReference>
<feature type="transmembrane region" description="Helical" evidence="5">
    <location>
        <begin position="116"/>
        <end position="145"/>
    </location>
</feature>
<evidence type="ECO:0000313" key="7">
    <source>
        <dbReference type="Proteomes" id="UP000192813"/>
    </source>
</evidence>